<evidence type="ECO:0000259" key="10">
    <source>
        <dbReference type="Pfam" id="PF19269"/>
    </source>
</evidence>
<dbReference type="InterPro" id="IPR000924">
    <property type="entry name" value="Glu/Gln-tRNA-synth"/>
</dbReference>
<dbReference type="Gene3D" id="1.10.10.350">
    <property type="match status" value="1"/>
</dbReference>
<dbReference type="InterPro" id="IPR033910">
    <property type="entry name" value="GluRS_core"/>
</dbReference>
<dbReference type="PRINTS" id="PR00987">
    <property type="entry name" value="TRNASYNTHGLU"/>
</dbReference>
<feature type="short sequence motif" description="'KMSKS' region" evidence="7">
    <location>
        <begin position="249"/>
        <end position="253"/>
    </location>
</feature>
<evidence type="ECO:0000256" key="3">
    <source>
        <dbReference type="ARBA" id="ARBA00022741"/>
    </source>
</evidence>
<evidence type="ECO:0000256" key="6">
    <source>
        <dbReference type="ARBA" id="ARBA00023146"/>
    </source>
</evidence>
<dbReference type="GO" id="GO:0004818">
    <property type="term" value="F:glutamate-tRNA ligase activity"/>
    <property type="evidence" value="ECO:0007669"/>
    <property type="project" value="UniProtKB-EC"/>
</dbReference>
<dbReference type="InterPro" id="IPR045462">
    <property type="entry name" value="aa-tRNA-synth_I_cd-bd"/>
</dbReference>
<comment type="catalytic activity">
    <reaction evidence="7">
        <text>tRNA(Glu) + L-glutamate + ATP = L-glutamyl-tRNA(Glu) + AMP + diphosphate</text>
        <dbReference type="Rhea" id="RHEA:23540"/>
        <dbReference type="Rhea" id="RHEA-COMP:9663"/>
        <dbReference type="Rhea" id="RHEA-COMP:9680"/>
        <dbReference type="ChEBI" id="CHEBI:29985"/>
        <dbReference type="ChEBI" id="CHEBI:30616"/>
        <dbReference type="ChEBI" id="CHEBI:33019"/>
        <dbReference type="ChEBI" id="CHEBI:78442"/>
        <dbReference type="ChEBI" id="CHEBI:78520"/>
        <dbReference type="ChEBI" id="CHEBI:456215"/>
        <dbReference type="EC" id="6.1.1.17"/>
    </reaction>
</comment>
<comment type="caution">
    <text evidence="11">The sequence shown here is derived from an EMBL/GenBank/DDBJ whole genome shotgun (WGS) entry which is preliminary data.</text>
</comment>
<keyword evidence="6 7" id="KW-0030">Aminoacyl-tRNA synthetase</keyword>
<dbReference type="Gene3D" id="3.40.50.620">
    <property type="entry name" value="HUPs"/>
    <property type="match status" value="1"/>
</dbReference>
<keyword evidence="5 7" id="KW-0648">Protein biosynthesis</keyword>
<feature type="short sequence motif" description="'HIGH' region" evidence="7">
    <location>
        <begin position="9"/>
        <end position="19"/>
    </location>
</feature>
<dbReference type="InterPro" id="IPR001412">
    <property type="entry name" value="aa-tRNA-synth_I_CS"/>
</dbReference>
<dbReference type="InterPro" id="IPR049940">
    <property type="entry name" value="GluQ/Sye"/>
</dbReference>
<comment type="subunit">
    <text evidence="7">Monomer.</text>
</comment>
<dbReference type="PANTHER" id="PTHR43311">
    <property type="entry name" value="GLUTAMATE--TRNA LIGASE"/>
    <property type="match status" value="1"/>
</dbReference>
<dbReference type="InterPro" id="IPR020751">
    <property type="entry name" value="aa-tRNA-synth_I_codon-bd_sub2"/>
</dbReference>
<evidence type="ECO:0000256" key="1">
    <source>
        <dbReference type="ARBA" id="ARBA00007894"/>
    </source>
</evidence>
<accession>A0ABU3BBF6</accession>
<evidence type="ECO:0000259" key="9">
    <source>
        <dbReference type="Pfam" id="PF00749"/>
    </source>
</evidence>
<evidence type="ECO:0000256" key="5">
    <source>
        <dbReference type="ARBA" id="ARBA00022917"/>
    </source>
</evidence>
<dbReference type="EC" id="6.1.1.17" evidence="7"/>
<protein>
    <recommendedName>
        <fullName evidence="7">Glutamate--tRNA ligase</fullName>
        <ecNumber evidence="7">6.1.1.17</ecNumber>
    </recommendedName>
    <alternativeName>
        <fullName evidence="7">Glutamyl-tRNA synthetase</fullName>
        <shortName evidence="7">GluRS</shortName>
    </alternativeName>
</protein>
<dbReference type="SUPFAM" id="SSF48163">
    <property type="entry name" value="An anticodon-binding domain of class I aminoacyl-tRNA synthetases"/>
    <property type="match status" value="1"/>
</dbReference>
<feature type="compositionally biased region" description="Basic and acidic residues" evidence="8">
    <location>
        <begin position="113"/>
        <end position="123"/>
    </location>
</feature>
<dbReference type="CDD" id="cd00808">
    <property type="entry name" value="GluRS_core"/>
    <property type="match status" value="1"/>
</dbReference>
<comment type="caution">
    <text evidence="7">Lacks conserved residue(s) required for the propagation of feature annotation.</text>
</comment>
<feature type="domain" description="Aminoacyl-tRNA synthetase class I anticodon-binding" evidence="10">
    <location>
        <begin position="331"/>
        <end position="472"/>
    </location>
</feature>
<keyword evidence="4 7" id="KW-0067">ATP-binding</keyword>
<dbReference type="Pfam" id="PF19269">
    <property type="entry name" value="Anticodon_2"/>
    <property type="match status" value="1"/>
</dbReference>
<reference evidence="11 12" key="1">
    <citation type="submission" date="2023-09" db="EMBL/GenBank/DDBJ databases">
        <authorList>
            <person name="Rey-Velasco X."/>
        </authorList>
    </citation>
    <scope>NUCLEOTIDE SEQUENCE [LARGE SCALE GENOMIC DNA]</scope>
    <source>
        <strain evidence="11 12">P385</strain>
    </source>
</reference>
<evidence type="ECO:0000313" key="11">
    <source>
        <dbReference type="EMBL" id="MDT0619811.1"/>
    </source>
</evidence>
<dbReference type="Proteomes" id="UP001259982">
    <property type="component" value="Unassembled WGS sequence"/>
</dbReference>
<feature type="domain" description="Glutamyl/glutaminyl-tRNA synthetase class Ib catalytic" evidence="9">
    <location>
        <begin position="3"/>
        <end position="317"/>
    </location>
</feature>
<keyword evidence="7" id="KW-0963">Cytoplasm</keyword>
<dbReference type="SUPFAM" id="SSF52374">
    <property type="entry name" value="Nucleotidylyl transferase"/>
    <property type="match status" value="1"/>
</dbReference>
<comment type="function">
    <text evidence="7">Catalyzes the attachment of glutamate to tRNA(Glu) in a two-step reaction: glutamate is first activated by ATP to form Glu-AMP and then transferred to the acceptor end of tRNA(Glu).</text>
</comment>
<dbReference type="InterPro" id="IPR008925">
    <property type="entry name" value="aa_tRNA-synth_I_cd-bd_sf"/>
</dbReference>
<evidence type="ECO:0000256" key="4">
    <source>
        <dbReference type="ARBA" id="ARBA00022840"/>
    </source>
</evidence>
<feature type="binding site" evidence="7">
    <location>
        <position position="252"/>
    </location>
    <ligand>
        <name>ATP</name>
        <dbReference type="ChEBI" id="CHEBI:30616"/>
    </ligand>
</feature>
<dbReference type="NCBIfam" id="TIGR00464">
    <property type="entry name" value="gltX_bact"/>
    <property type="match status" value="1"/>
</dbReference>
<dbReference type="PANTHER" id="PTHR43311:SF2">
    <property type="entry name" value="GLUTAMATE--TRNA LIGASE, MITOCHONDRIAL-RELATED"/>
    <property type="match status" value="1"/>
</dbReference>
<evidence type="ECO:0000256" key="8">
    <source>
        <dbReference type="SAM" id="MobiDB-lite"/>
    </source>
</evidence>
<keyword evidence="3 7" id="KW-0547">Nucleotide-binding</keyword>
<dbReference type="PROSITE" id="PS00178">
    <property type="entry name" value="AA_TRNA_LIGASE_I"/>
    <property type="match status" value="1"/>
</dbReference>
<dbReference type="EMBL" id="JAVRHY010000021">
    <property type="protein sequence ID" value="MDT0619811.1"/>
    <property type="molecule type" value="Genomic_DNA"/>
</dbReference>
<gene>
    <name evidence="7 11" type="primary">gltX</name>
    <name evidence="11" type="ORF">RM531_15160</name>
</gene>
<organism evidence="11 12">
    <name type="scientific">Spectribacter acetivorans</name>
    <dbReference type="NCBI Taxonomy" id="3075603"/>
    <lineage>
        <taxon>Bacteria</taxon>
        <taxon>Pseudomonadati</taxon>
        <taxon>Pseudomonadota</taxon>
        <taxon>Gammaproteobacteria</taxon>
        <taxon>Salinisphaerales</taxon>
        <taxon>Salinisphaeraceae</taxon>
        <taxon>Spectribacter</taxon>
    </lineage>
</organism>
<name>A0ABU3BBF6_9GAMM</name>
<evidence type="ECO:0000256" key="2">
    <source>
        <dbReference type="ARBA" id="ARBA00022598"/>
    </source>
</evidence>
<dbReference type="InterPro" id="IPR004527">
    <property type="entry name" value="Glu-tRNA-ligase_bac/mito"/>
</dbReference>
<dbReference type="RefSeq" id="WP_311660482.1">
    <property type="nucleotide sequence ID" value="NZ_JAVRHY010000021.1"/>
</dbReference>
<evidence type="ECO:0000256" key="7">
    <source>
        <dbReference type="HAMAP-Rule" id="MF_00022"/>
    </source>
</evidence>
<dbReference type="Pfam" id="PF00749">
    <property type="entry name" value="tRNA-synt_1c"/>
    <property type="match status" value="1"/>
</dbReference>
<feature type="region of interest" description="Disordered" evidence="8">
    <location>
        <begin position="113"/>
        <end position="137"/>
    </location>
</feature>
<evidence type="ECO:0000313" key="12">
    <source>
        <dbReference type="Proteomes" id="UP001259982"/>
    </source>
</evidence>
<dbReference type="InterPro" id="IPR020058">
    <property type="entry name" value="Glu/Gln-tRNA-synth_Ib_cat-dom"/>
</dbReference>
<dbReference type="HAMAP" id="MF_00022">
    <property type="entry name" value="Glu_tRNA_synth_type1"/>
    <property type="match status" value="1"/>
</dbReference>
<keyword evidence="12" id="KW-1185">Reference proteome</keyword>
<comment type="subcellular location">
    <subcellularLocation>
        <location evidence="7">Cytoplasm</location>
    </subcellularLocation>
</comment>
<keyword evidence="2 7" id="KW-0436">Ligase</keyword>
<sequence>MTVVTRFAPSPTGYLHVGGARTALYSWLHARQAGGTFRLRIEDTDRERSTPEAVQAILDGMAWLGLDHDGAIEYQTDRSDRYRALIGQLVEAGHAYPCYSSAEEVEAMREAARARGDKPRYDGTWRPAPGKVLPEPPAGVDPVIRFATPQAGETVIHDLVKGDLTLPNSELDDLVIARGDGTPTYNFCVVVDDMDMGITHVIRGDDHVNNTPRQLAILKALIAIGAAGEHAEPPHYAHVPMILGADGKRLSKRHGAVSVMAYREQGILPQALLNYLVRLGWAHGDQEIFSLDEMLAHFDIARVQGGAATFDPAKLLWVNQEHIKSTPADALADEFTWHLSQQGIDPADGPPVTDVIEVLRERAQTLVEMADKAAMFYRPVTGYEDKAVKKHGKPPAADRLAEVHAALSALEDWQPEAIHAAVHRVAEQAEVGLGKVAQPIRIAVSGTAVSPPIDQTLWLLGREESLARLTAGMAWLREAGQGSG</sequence>
<comment type="similarity">
    <text evidence="1 7">Belongs to the class-I aminoacyl-tRNA synthetase family. Glutamate--tRNA ligase type 1 subfamily.</text>
</comment>
<proteinExistence type="inferred from homology"/>
<dbReference type="InterPro" id="IPR014729">
    <property type="entry name" value="Rossmann-like_a/b/a_fold"/>
</dbReference>